<feature type="domain" description="HNH nuclease" evidence="2">
    <location>
        <begin position="341"/>
        <end position="392"/>
    </location>
</feature>
<dbReference type="Pfam" id="PF02720">
    <property type="entry name" value="DUF222"/>
    <property type="match status" value="1"/>
</dbReference>
<dbReference type="OrthoDB" id="5241234at2"/>
<evidence type="ECO:0000256" key="1">
    <source>
        <dbReference type="ARBA" id="ARBA00023450"/>
    </source>
</evidence>
<reference evidence="3 4" key="1">
    <citation type="submission" date="2019-04" db="EMBL/GenBank/DDBJ databases">
        <title>Three New Species of Nocardioides, Nocardioides euryhalodurans sp. nov., Nocardioides seonyuensis sp. nov. and Nocardioides eburneoflavus sp. nov. Isolated from Soil.</title>
        <authorList>
            <person name="Roh S.G."/>
            <person name="Lee C."/>
            <person name="Kim M.-K."/>
            <person name="Kim S.B."/>
        </authorList>
    </citation>
    <scope>NUCLEOTIDE SEQUENCE [LARGE SCALE GENOMIC DNA]</scope>
    <source>
        <strain evidence="3 4">MMS17-SY213</strain>
    </source>
</reference>
<dbReference type="GO" id="GO:0004519">
    <property type="term" value="F:endonuclease activity"/>
    <property type="evidence" value="ECO:0007669"/>
    <property type="project" value="UniProtKB-KW"/>
</dbReference>
<keyword evidence="3" id="KW-0378">Hydrolase</keyword>
<proteinExistence type="inferred from homology"/>
<evidence type="ECO:0000313" key="3">
    <source>
        <dbReference type="EMBL" id="TGN65986.1"/>
    </source>
</evidence>
<dbReference type="SMART" id="SM00507">
    <property type="entry name" value="HNHc"/>
    <property type="match status" value="1"/>
</dbReference>
<dbReference type="InterPro" id="IPR003615">
    <property type="entry name" value="HNH_nuc"/>
</dbReference>
<dbReference type="RefSeq" id="WP_135840473.1">
    <property type="nucleotide sequence ID" value="NZ_SRRO01000001.1"/>
</dbReference>
<dbReference type="EMBL" id="SRRO01000001">
    <property type="protein sequence ID" value="TGN65986.1"/>
    <property type="molecule type" value="Genomic_DNA"/>
</dbReference>
<comment type="similarity">
    <text evidence="1">Belongs to the Rv1128c/1148c/1588c/1702c/1945/3466 family.</text>
</comment>
<dbReference type="Gene3D" id="1.10.30.50">
    <property type="match status" value="1"/>
</dbReference>
<dbReference type="InterPro" id="IPR002711">
    <property type="entry name" value="HNH"/>
</dbReference>
<protein>
    <submittedName>
        <fullName evidence="3">HNH endonuclease</fullName>
    </submittedName>
</protein>
<keyword evidence="4" id="KW-1185">Reference proteome</keyword>
<evidence type="ECO:0000313" key="4">
    <source>
        <dbReference type="Proteomes" id="UP000297496"/>
    </source>
</evidence>
<sequence length="453" mass="48015">MTDTTDTTDAPVAAGCWSADELHALADLLVGIDTTGHPVALLDQLEALERVKAAAAAAQVLATAAFAEAAEAAEDLPSDGRRRPRRALSIGAEVALAARTSPYQGEQRVLLSRRLRDDLPGVHAALGRGEIREDQAFAVAREVAHLDPAQRTAVDADVTRLSAGLAGLGDEKLRGAVRRSCLTVAADAEARRHERARADRHVTTRQLGDGTGRVTAIVAVEHLSAIRQVLDEDAASARAAGDERTGGQVRADTLVRRITGQDPVEAVPVSVNLVITAESLLAGGDEPAQLPGIGWLPAGLCTRLVRDASAIAKLSLRRLFVRPDDRSLVAMESRSRTFPTALAELLDLRDGGRCRTPGCDAAIRHHDHVVRESDGGPTSAHNGQGLCERCNYAKESPGWTSWVASPETGPHEVHGVTEHLRILRSTAPPLPGGREPDFSPAELRLAQSLTLAA</sequence>
<dbReference type="Proteomes" id="UP000297496">
    <property type="component" value="Unassembled WGS sequence"/>
</dbReference>
<dbReference type="Pfam" id="PF01844">
    <property type="entry name" value="HNH"/>
    <property type="match status" value="1"/>
</dbReference>
<organism evidence="3 4">
    <name type="scientific">Nocardioides eburneiflavus</name>
    <dbReference type="NCBI Taxonomy" id="2518372"/>
    <lineage>
        <taxon>Bacteria</taxon>
        <taxon>Bacillati</taxon>
        <taxon>Actinomycetota</taxon>
        <taxon>Actinomycetes</taxon>
        <taxon>Propionibacteriales</taxon>
        <taxon>Nocardioidaceae</taxon>
        <taxon>Nocardioides</taxon>
    </lineage>
</organism>
<name>A0A4Z1CDU8_9ACTN</name>
<keyword evidence="3" id="KW-0540">Nuclease</keyword>
<accession>A0A4Z1CDU8</accession>
<dbReference type="GO" id="GO:0008270">
    <property type="term" value="F:zinc ion binding"/>
    <property type="evidence" value="ECO:0007669"/>
    <property type="project" value="InterPro"/>
</dbReference>
<keyword evidence="3" id="KW-0255">Endonuclease</keyword>
<dbReference type="CDD" id="cd00085">
    <property type="entry name" value="HNHc"/>
    <property type="match status" value="1"/>
</dbReference>
<gene>
    <name evidence="3" type="ORF">EXE59_20055</name>
</gene>
<dbReference type="GO" id="GO:0003676">
    <property type="term" value="F:nucleic acid binding"/>
    <property type="evidence" value="ECO:0007669"/>
    <property type="project" value="InterPro"/>
</dbReference>
<comment type="caution">
    <text evidence="3">The sequence shown here is derived from an EMBL/GenBank/DDBJ whole genome shotgun (WGS) entry which is preliminary data.</text>
</comment>
<evidence type="ECO:0000259" key="2">
    <source>
        <dbReference type="SMART" id="SM00507"/>
    </source>
</evidence>
<dbReference type="InterPro" id="IPR003870">
    <property type="entry name" value="DUF222"/>
</dbReference>
<dbReference type="AlphaFoldDB" id="A0A4Z1CDU8"/>